<accession>A0A6A6BDM7</accession>
<dbReference type="InterPro" id="IPR003959">
    <property type="entry name" value="ATPase_AAA_core"/>
</dbReference>
<evidence type="ECO:0000256" key="1">
    <source>
        <dbReference type="SAM" id="MobiDB-lite"/>
    </source>
</evidence>
<dbReference type="AlphaFoldDB" id="A0A6A6BDM7"/>
<dbReference type="SUPFAM" id="SSF52540">
    <property type="entry name" value="P-loop containing nucleoside triphosphate hydrolases"/>
    <property type="match status" value="1"/>
</dbReference>
<proteinExistence type="predicted"/>
<dbReference type="Pfam" id="PF00004">
    <property type="entry name" value="AAA"/>
    <property type="match status" value="1"/>
</dbReference>
<gene>
    <name evidence="3" type="ORF">K452DRAFT_269841</name>
</gene>
<sequence>MSESTKGPADDAFASLEKKYIRLLEQKITALENSIAAHDTTCQKATDLPRSGSGAKHEGQKVENSLNAVDSHKDGEREDSSDEQSGPKSDVNEDVPNSRVRLLDSRYNESSGVWEEGQSKMASRSKEMGPELEYAFTWLRTFDDKQKYENTKVTINSANLEAIIKNVCRASSQSNFRSFSSRMPPSPSFAPLVWDWDELNKTALDTDESVSEDTKQARKDLSLLLEQIRLCPELQPYFEKRKSLSQTGEMEYEYLWTLFPPGEMVFAKPIQDCPQAFITREAGEYSDITRRNGRTDSYFELSCWSYDWNGETFNRVPGTLKIEKYIGPKAINTLLFYPIKYHSSLQQTGEDPANQAKEESILSFLKERGQVFRKFCISQKGSQLFWCDGPVFSRQLTLGEALGATNFAKEYDSSSTINSDDDGSDILRTSKVVGPVIIDHKAYLQYSGQGFWPFGSFAVEESVYECTCAECKRNNQLKNMMKVNYDKWDRNTPFEEDDQYIICPSRVLGYIMNLKVWAQMPLQSIHEIKKKIRKDAFDNLIMDPNAKDLIRGLVGNHEKKKHGSQSSMSNEDWIEGKGKGLVILLHGPPGVGKTSTAESVAQATGKPLFAVSVSDIGLKPDKVEKSLSEIFKLAAMWEAVLLFDEADVFLESRGTDKGDLTRNTLVTVFLRILEYYDGILILTTNRIKSFDIAVQSRVHLAIRYKELSTDQLKELFRTFIRQHKNDIENEKEVEKWIKDDFDYEFDGRQIRNIISSARALAKADDNPSGRVHLRHIKSVLRMTQQFQNHLRDQRVAAQRDQVSDK</sequence>
<feature type="domain" description="AAA+ ATPase" evidence="2">
    <location>
        <begin position="579"/>
        <end position="706"/>
    </location>
</feature>
<evidence type="ECO:0000259" key="2">
    <source>
        <dbReference type="SMART" id="SM00382"/>
    </source>
</evidence>
<dbReference type="InterPro" id="IPR056599">
    <property type="entry name" value="AAA_lid_fung"/>
</dbReference>
<dbReference type="GO" id="GO:0016887">
    <property type="term" value="F:ATP hydrolysis activity"/>
    <property type="evidence" value="ECO:0007669"/>
    <property type="project" value="InterPro"/>
</dbReference>
<feature type="region of interest" description="Disordered" evidence="1">
    <location>
        <begin position="42"/>
        <end position="102"/>
    </location>
</feature>
<dbReference type="OrthoDB" id="10042665at2759"/>
<keyword evidence="4" id="KW-1185">Reference proteome</keyword>
<dbReference type="GeneID" id="54296455"/>
<dbReference type="GO" id="GO:0005524">
    <property type="term" value="F:ATP binding"/>
    <property type="evidence" value="ECO:0007669"/>
    <property type="project" value="InterPro"/>
</dbReference>
<name>A0A6A6BDM7_9PEZI</name>
<dbReference type="SMART" id="SM00382">
    <property type="entry name" value="AAA"/>
    <property type="match status" value="1"/>
</dbReference>
<dbReference type="RefSeq" id="XP_033397992.1">
    <property type="nucleotide sequence ID" value="XM_033538959.1"/>
</dbReference>
<dbReference type="InterPro" id="IPR003593">
    <property type="entry name" value="AAA+_ATPase"/>
</dbReference>
<organism evidence="3 4">
    <name type="scientific">Aplosporella prunicola CBS 121167</name>
    <dbReference type="NCBI Taxonomy" id="1176127"/>
    <lineage>
        <taxon>Eukaryota</taxon>
        <taxon>Fungi</taxon>
        <taxon>Dikarya</taxon>
        <taxon>Ascomycota</taxon>
        <taxon>Pezizomycotina</taxon>
        <taxon>Dothideomycetes</taxon>
        <taxon>Dothideomycetes incertae sedis</taxon>
        <taxon>Botryosphaeriales</taxon>
        <taxon>Aplosporellaceae</taxon>
        <taxon>Aplosporella</taxon>
    </lineage>
</organism>
<dbReference type="PANTHER" id="PTHR46411:SF2">
    <property type="entry name" value="AAA+ ATPASE DOMAIN-CONTAINING PROTEIN"/>
    <property type="match status" value="1"/>
</dbReference>
<dbReference type="PANTHER" id="PTHR46411">
    <property type="entry name" value="FAMILY ATPASE, PUTATIVE-RELATED"/>
    <property type="match status" value="1"/>
</dbReference>
<evidence type="ECO:0000313" key="4">
    <source>
        <dbReference type="Proteomes" id="UP000799438"/>
    </source>
</evidence>
<dbReference type="EMBL" id="ML995484">
    <property type="protein sequence ID" value="KAF2142280.1"/>
    <property type="molecule type" value="Genomic_DNA"/>
</dbReference>
<dbReference type="Gene3D" id="3.40.50.300">
    <property type="entry name" value="P-loop containing nucleotide triphosphate hydrolases"/>
    <property type="match status" value="1"/>
</dbReference>
<protein>
    <recommendedName>
        <fullName evidence="2">AAA+ ATPase domain-containing protein</fullName>
    </recommendedName>
</protein>
<evidence type="ECO:0000313" key="3">
    <source>
        <dbReference type="EMBL" id="KAF2142280.1"/>
    </source>
</evidence>
<dbReference type="InterPro" id="IPR054289">
    <property type="entry name" value="DUF7025"/>
</dbReference>
<dbReference type="Pfam" id="PF23232">
    <property type="entry name" value="AAA_lid_13"/>
    <property type="match status" value="1"/>
</dbReference>
<dbReference type="Proteomes" id="UP000799438">
    <property type="component" value="Unassembled WGS sequence"/>
</dbReference>
<dbReference type="InterPro" id="IPR027417">
    <property type="entry name" value="P-loop_NTPase"/>
</dbReference>
<dbReference type="CDD" id="cd19481">
    <property type="entry name" value="RecA-like_protease"/>
    <property type="match status" value="1"/>
</dbReference>
<dbReference type="Pfam" id="PF22942">
    <property type="entry name" value="DUF7025"/>
    <property type="match status" value="1"/>
</dbReference>
<reference evidence="3" key="1">
    <citation type="journal article" date="2020" name="Stud. Mycol.">
        <title>101 Dothideomycetes genomes: a test case for predicting lifestyles and emergence of pathogens.</title>
        <authorList>
            <person name="Haridas S."/>
            <person name="Albert R."/>
            <person name="Binder M."/>
            <person name="Bloem J."/>
            <person name="Labutti K."/>
            <person name="Salamov A."/>
            <person name="Andreopoulos B."/>
            <person name="Baker S."/>
            <person name="Barry K."/>
            <person name="Bills G."/>
            <person name="Bluhm B."/>
            <person name="Cannon C."/>
            <person name="Castanera R."/>
            <person name="Culley D."/>
            <person name="Daum C."/>
            <person name="Ezra D."/>
            <person name="Gonzalez J."/>
            <person name="Henrissat B."/>
            <person name="Kuo A."/>
            <person name="Liang C."/>
            <person name="Lipzen A."/>
            <person name="Lutzoni F."/>
            <person name="Magnuson J."/>
            <person name="Mondo S."/>
            <person name="Nolan M."/>
            <person name="Ohm R."/>
            <person name="Pangilinan J."/>
            <person name="Park H.-J."/>
            <person name="Ramirez L."/>
            <person name="Alfaro M."/>
            <person name="Sun H."/>
            <person name="Tritt A."/>
            <person name="Yoshinaga Y."/>
            <person name="Zwiers L.-H."/>
            <person name="Turgeon B."/>
            <person name="Goodwin S."/>
            <person name="Spatafora J."/>
            <person name="Crous P."/>
            <person name="Grigoriev I."/>
        </authorList>
    </citation>
    <scope>NUCLEOTIDE SEQUENCE</scope>
    <source>
        <strain evidence="3">CBS 121167</strain>
    </source>
</reference>